<keyword evidence="4" id="KW-1185">Reference proteome</keyword>
<evidence type="ECO:0008006" key="5">
    <source>
        <dbReference type="Google" id="ProtNLM"/>
    </source>
</evidence>
<dbReference type="AlphaFoldDB" id="A0A150WMF6"/>
<dbReference type="RefSeq" id="WP_061835404.1">
    <property type="nucleotide sequence ID" value="NZ_LUKE01000002.1"/>
</dbReference>
<protein>
    <recommendedName>
        <fullName evidence="5">Outer membrane protein beta-barrel domain-containing protein</fullName>
    </recommendedName>
</protein>
<sequence>MSLKNSLLISLLCLLTYSTSFAAFVTTVKGNKVLINLEGDPVDPEDEFFLINPETNKKTAIIRIKQVKGNRALADIIKGRAGVNQTLQAKGTANRSRPMSADVTDPGAPDSASSPAPSASGRYTTMIKESYGLMGSLNMNSMSANVTYRDPVGTVLKSSTDMKGNGFGVGGFYDYPFTDTLVGHAYAAIEQFVVSGSAANAACSGSTNCEANINYLSVYGLAKWYFLPGKYRSWAGGGAGFLLALSKSSSALNESQISTNQVFSFAGGVDIQMSRQNFIPVSLQYNMFPDSSSVKASQIIIKAGWGWNL</sequence>
<dbReference type="InterPro" id="IPR011250">
    <property type="entry name" value="OMP/PagP_B-barrel"/>
</dbReference>
<feature type="chain" id="PRO_5007573396" description="Outer membrane protein beta-barrel domain-containing protein" evidence="2">
    <location>
        <begin position="23"/>
        <end position="309"/>
    </location>
</feature>
<feature type="compositionally biased region" description="Polar residues" evidence="1">
    <location>
        <begin position="87"/>
        <end position="97"/>
    </location>
</feature>
<accession>A0A150WMF6</accession>
<feature type="signal peptide" evidence="2">
    <location>
        <begin position="1"/>
        <end position="22"/>
    </location>
</feature>
<evidence type="ECO:0000313" key="3">
    <source>
        <dbReference type="EMBL" id="KYG64893.1"/>
    </source>
</evidence>
<feature type="region of interest" description="Disordered" evidence="1">
    <location>
        <begin position="87"/>
        <end position="121"/>
    </location>
</feature>
<organism evidence="3 4">
    <name type="scientific">Bdellovibrio bacteriovorus</name>
    <dbReference type="NCBI Taxonomy" id="959"/>
    <lineage>
        <taxon>Bacteria</taxon>
        <taxon>Pseudomonadati</taxon>
        <taxon>Bdellovibrionota</taxon>
        <taxon>Bdellovibrionia</taxon>
        <taxon>Bdellovibrionales</taxon>
        <taxon>Pseudobdellovibrionaceae</taxon>
        <taxon>Bdellovibrio</taxon>
    </lineage>
</organism>
<evidence type="ECO:0000256" key="2">
    <source>
        <dbReference type="SAM" id="SignalP"/>
    </source>
</evidence>
<feature type="compositionally biased region" description="Low complexity" evidence="1">
    <location>
        <begin position="105"/>
        <end position="121"/>
    </location>
</feature>
<evidence type="ECO:0000313" key="4">
    <source>
        <dbReference type="Proteomes" id="UP000075320"/>
    </source>
</evidence>
<proteinExistence type="predicted"/>
<name>A0A150WMF6_BDEBC</name>
<evidence type="ECO:0000256" key="1">
    <source>
        <dbReference type="SAM" id="MobiDB-lite"/>
    </source>
</evidence>
<dbReference type="SUPFAM" id="SSF56925">
    <property type="entry name" value="OMPA-like"/>
    <property type="match status" value="1"/>
</dbReference>
<dbReference type="Proteomes" id="UP000075320">
    <property type="component" value="Unassembled WGS sequence"/>
</dbReference>
<keyword evidence="2" id="KW-0732">Signal</keyword>
<dbReference type="Gene3D" id="2.40.160.20">
    <property type="match status" value="1"/>
</dbReference>
<dbReference type="EMBL" id="LUKE01000002">
    <property type="protein sequence ID" value="KYG64893.1"/>
    <property type="molecule type" value="Genomic_DNA"/>
</dbReference>
<dbReference type="OrthoDB" id="5290713at2"/>
<comment type="caution">
    <text evidence="3">The sequence shown here is derived from an EMBL/GenBank/DDBJ whole genome shotgun (WGS) entry which is preliminary data.</text>
</comment>
<reference evidence="3 4" key="1">
    <citation type="submission" date="2016-03" db="EMBL/GenBank/DDBJ databases">
        <authorList>
            <person name="Ploux O."/>
        </authorList>
    </citation>
    <scope>NUCLEOTIDE SEQUENCE [LARGE SCALE GENOMIC DNA]</scope>
    <source>
        <strain evidence="3 4">R0</strain>
    </source>
</reference>
<gene>
    <name evidence="3" type="ORF">AZI86_11885</name>
</gene>